<keyword evidence="3" id="KW-1185">Reference proteome</keyword>
<evidence type="ECO:0000313" key="2">
    <source>
        <dbReference type="EMBL" id="MBB4679868.1"/>
    </source>
</evidence>
<reference evidence="2 3" key="1">
    <citation type="submission" date="2020-08" db="EMBL/GenBank/DDBJ databases">
        <title>Sequencing the genomes of 1000 actinobacteria strains.</title>
        <authorList>
            <person name="Klenk H.-P."/>
        </authorList>
    </citation>
    <scope>NUCLEOTIDE SEQUENCE [LARGE SCALE GENOMIC DNA]</scope>
    <source>
        <strain evidence="2 3">DSM 44230</strain>
    </source>
</reference>
<evidence type="ECO:0000313" key="3">
    <source>
        <dbReference type="Proteomes" id="UP000533598"/>
    </source>
</evidence>
<evidence type="ECO:0000256" key="1">
    <source>
        <dbReference type="SAM" id="MobiDB-lite"/>
    </source>
</evidence>
<sequence>MAVLTTRGPAGDHGLARHTIGNATILCQPGKLSDEARALALTVAADSENLLVVVDLPEDSPIGLWDQVAKVLPRRRGIRLVIGGRNRETAALAGQWLSERLGRSVLAPDGALTRAAGGGLFVHSGPGTGWVRFRKGRVPVWEAKRFPKPTWENGSPLDAEPTSSRGVAEPIPGGIWIRPAGDDPRQAEQRVKLAETLPVRPDLMTVVVGSPGGAPLSLDDVSRLWIQLAEPVRRQTRFVHYGPLSFANNDTLGQALADLFGTGIVTYTGLPTGTGELRTVLPDGSAGWQPYATQLLHTARDSRGVALPPIVLAHRSPVGNLPEIGPAVYWTAPDAVIEVVPAGLVLRSPVPSPDVPALRDIRLDARQNNLIFDPAGESEPGRMRFLANDMFGRLDTASRESARVLAAAELLAEHGVRASGAANAVVTLRDPAPVAPVEQAPVQAEPYRPVGRTATEAPSILAALAPVVAVEPAAPQAQAVEAPARAAVEPVAAPATEAPAPVPPAPAVTAAPVIPAGPARALPTPAPAAAALIPDRGLTDEREWLRTNLGAEYGTLSNALARVLSEHPGFQGALTRSAAEILTDAVAVRLYLSPRGIAVDAGLRAATVGAHVPFARCVVSGLNRLPSHRGAAVFTATVDAERLEFYRDNAAVTEWGFLNALTGPHAGSAGDTDLVVWSMTARRTRLLEPEDSRVADRVLFVPGTSFKVLEVTGAAEGQRGRILLRELGAAEIDAEGRIDASRASLDELALRSLKQQLDRWATDQPADPIDAAAAARFGTLPGLV</sequence>
<feature type="region of interest" description="Disordered" evidence="1">
    <location>
        <begin position="151"/>
        <end position="172"/>
    </location>
</feature>
<dbReference type="RefSeq" id="WP_221490105.1">
    <property type="nucleotide sequence ID" value="NZ_JACHMH010000001.1"/>
</dbReference>
<dbReference type="EMBL" id="JACHMH010000001">
    <property type="protein sequence ID" value="MBB4679868.1"/>
    <property type="molecule type" value="Genomic_DNA"/>
</dbReference>
<accession>A0A7W7FWR2</accession>
<name>A0A7W7FWR2_9PSEU</name>
<dbReference type="AlphaFoldDB" id="A0A7W7FWR2"/>
<proteinExistence type="predicted"/>
<dbReference type="Gene3D" id="3.90.176.10">
    <property type="entry name" value="Toxin ADP-ribosyltransferase, Chain A, domain 1"/>
    <property type="match status" value="1"/>
</dbReference>
<dbReference type="Proteomes" id="UP000533598">
    <property type="component" value="Unassembled WGS sequence"/>
</dbReference>
<comment type="caution">
    <text evidence="2">The sequence shown here is derived from an EMBL/GenBank/DDBJ whole genome shotgun (WGS) entry which is preliminary data.</text>
</comment>
<gene>
    <name evidence="2" type="ORF">HNR67_005986</name>
</gene>
<protein>
    <submittedName>
        <fullName evidence="2">Uncharacterized protein</fullName>
    </submittedName>
</protein>
<organism evidence="2 3">
    <name type="scientific">Crossiella cryophila</name>
    <dbReference type="NCBI Taxonomy" id="43355"/>
    <lineage>
        <taxon>Bacteria</taxon>
        <taxon>Bacillati</taxon>
        <taxon>Actinomycetota</taxon>
        <taxon>Actinomycetes</taxon>
        <taxon>Pseudonocardiales</taxon>
        <taxon>Pseudonocardiaceae</taxon>
        <taxon>Crossiella</taxon>
    </lineage>
</organism>